<dbReference type="Proteomes" id="UP001153620">
    <property type="component" value="Chromosome 1"/>
</dbReference>
<dbReference type="InterPro" id="IPR019080">
    <property type="entry name" value="YqaJ_viral_recombinase"/>
</dbReference>
<dbReference type="PANTHER" id="PTHR39953">
    <property type="entry name" value="RE54151P"/>
    <property type="match status" value="1"/>
</dbReference>
<dbReference type="InterPro" id="IPR011335">
    <property type="entry name" value="Restrct_endonuc-II-like"/>
</dbReference>
<dbReference type="SUPFAM" id="SSF52980">
    <property type="entry name" value="Restriction endonuclease-like"/>
    <property type="match status" value="1"/>
</dbReference>
<feature type="domain" description="YqaJ viral recombinase" evidence="1">
    <location>
        <begin position="200"/>
        <end position="327"/>
    </location>
</feature>
<evidence type="ECO:0000259" key="1">
    <source>
        <dbReference type="Pfam" id="PF09588"/>
    </source>
</evidence>
<dbReference type="Pfam" id="PF09588">
    <property type="entry name" value="YqaJ"/>
    <property type="match status" value="1"/>
</dbReference>
<dbReference type="EMBL" id="OU895877">
    <property type="protein sequence ID" value="CAG9798304.1"/>
    <property type="molecule type" value="Genomic_DNA"/>
</dbReference>
<evidence type="ECO:0000313" key="2">
    <source>
        <dbReference type="EMBL" id="CAG9798304.1"/>
    </source>
</evidence>
<organism evidence="2 3">
    <name type="scientific">Chironomus riparius</name>
    <dbReference type="NCBI Taxonomy" id="315576"/>
    <lineage>
        <taxon>Eukaryota</taxon>
        <taxon>Metazoa</taxon>
        <taxon>Ecdysozoa</taxon>
        <taxon>Arthropoda</taxon>
        <taxon>Hexapoda</taxon>
        <taxon>Insecta</taxon>
        <taxon>Pterygota</taxon>
        <taxon>Neoptera</taxon>
        <taxon>Endopterygota</taxon>
        <taxon>Diptera</taxon>
        <taxon>Nematocera</taxon>
        <taxon>Chironomoidea</taxon>
        <taxon>Chironomidae</taxon>
        <taxon>Chironominae</taxon>
        <taxon>Chironomus</taxon>
    </lineage>
</organism>
<dbReference type="GO" id="GO:0006281">
    <property type="term" value="P:DNA repair"/>
    <property type="evidence" value="ECO:0007669"/>
    <property type="project" value="UniProtKB-ARBA"/>
</dbReference>
<dbReference type="PANTHER" id="PTHR39953:SF1">
    <property type="entry name" value="RE54151P"/>
    <property type="match status" value="1"/>
</dbReference>
<evidence type="ECO:0000313" key="3">
    <source>
        <dbReference type="Proteomes" id="UP001153620"/>
    </source>
</evidence>
<keyword evidence="3" id="KW-1185">Reference proteome</keyword>
<gene>
    <name evidence="2" type="ORF">CHIRRI_LOCUS1288</name>
</gene>
<dbReference type="CDD" id="cd22343">
    <property type="entry name" value="PDDEXK_lambda_exonuclease-like"/>
    <property type="match status" value="1"/>
</dbReference>
<name>A0A9N9WJY4_9DIPT</name>
<dbReference type="Gene3D" id="3.90.320.10">
    <property type="match status" value="1"/>
</dbReference>
<sequence>MALCFEKFLSDKATKRRTRNSISRHNIIIKDIKDEEIICEFNEQSEVIVKVIEKEVQTASCSSCEKFCEHQEITVRFLASHTSLKRKIDDDDNSSDEVDNVKRIKLSENEENSPAVANTVKYPEIKISKKKKKSNLTEKQLEEINKVGDKLRIDNLIKSFGKKGSYNEFYKHCAKIMSENMDLIKLANKLTIEQADTDLWHQLRVGRVTASRLYETTKCTVKNGSLVDKFLGKSSGWSFMMMRGTVLEEYVFKEVQKEYPTLKQCGLIMCHKVHPLFAASPDGLHEDFVLEIKCPGTANTFQQYTNLDKLNKKYFAQIQLQMFVTGKRKALLAVASLDFETTRKITKLWIEYDEEYTTQMITDASEFYEQAVYPALKRKFLH</sequence>
<reference evidence="2" key="2">
    <citation type="submission" date="2022-10" db="EMBL/GenBank/DDBJ databases">
        <authorList>
            <consortium name="ENA_rothamsted_submissions"/>
            <consortium name="culmorum"/>
            <person name="King R."/>
        </authorList>
    </citation>
    <scope>NUCLEOTIDE SEQUENCE</scope>
</reference>
<accession>A0A9N9WJY4</accession>
<proteinExistence type="predicted"/>
<dbReference type="InterPro" id="IPR011604">
    <property type="entry name" value="PDDEXK-like_dom_sf"/>
</dbReference>
<dbReference type="AlphaFoldDB" id="A0A9N9WJY4"/>
<dbReference type="OrthoDB" id="6774613at2759"/>
<protein>
    <recommendedName>
        <fullName evidence="1">YqaJ viral recombinase domain-containing protein</fullName>
    </recommendedName>
</protein>
<reference evidence="2" key="1">
    <citation type="submission" date="2022-01" db="EMBL/GenBank/DDBJ databases">
        <authorList>
            <person name="King R."/>
        </authorList>
    </citation>
    <scope>NUCLEOTIDE SEQUENCE</scope>
</reference>